<name>A0A2I4F713_JUGRE</name>
<dbReference type="PANTHER" id="PTHR27005:SF280">
    <property type="entry name" value="WALL-ASSOCIATED RECEPTOR KINASE-LIKE 8"/>
    <property type="match status" value="1"/>
</dbReference>
<reference evidence="16" key="1">
    <citation type="submission" date="2025-08" db="UniProtKB">
        <authorList>
            <consortium name="RefSeq"/>
        </authorList>
    </citation>
    <scope>IDENTIFICATION</scope>
    <source>
        <tissue evidence="16">Leaves</tissue>
    </source>
</reference>
<dbReference type="GO" id="GO:0004674">
    <property type="term" value="F:protein serine/threonine kinase activity"/>
    <property type="evidence" value="ECO:0007669"/>
    <property type="project" value="UniProtKB-KW"/>
</dbReference>
<dbReference type="SMR" id="A0A2I4F713"/>
<keyword evidence="8" id="KW-0067">ATP-binding</keyword>
<evidence type="ECO:0000256" key="11">
    <source>
        <dbReference type="ARBA" id="ARBA00023157"/>
    </source>
</evidence>
<dbReference type="CDD" id="cd00054">
    <property type="entry name" value="EGF_CA"/>
    <property type="match status" value="1"/>
</dbReference>
<sequence length="739" mass="83259">MVGRLVLWTIFSFLSINSFAEEAAKLLAKNSSCKDRCGSIRIPYPFGMGADHCYVDDWFEIICKKDSTLGTPKPFLKRFNQEVLAISILESTVRVSHRITASCSTTTVNQYNKEFENSPFAFSESNNMFVAMGCNNSASMWSLDGRIIFGGCKSPCDRGRFIHGNRSNGTFNCCQTEVPYDLNAFVTTIEPKVSHNIANVNGECNYAFLVDKDWFQKYFTVPNPNISVPVVLKWGIDPTSYSLKLHGPTSSKQYDCHRHDPTLLGNHNFTISTHTCACAHGYKGNPYLPQGCQDIDECAYPELNHCSNSRCENTDGGHRCTDTRMLIIIEGISTILGALFLVIGGWWSYKVVQKRRRLKQKDKFFQRNGGLLLQQQLSTREAHVENIKLFNSKELELATNCFSGNRIIGQGGQGTVYKGMLADGRIVAIKKSKVMDSEILQEFINEVVILSQINHRNVVKLLGCCLETEVPLLVYEFIPNGTLSQYLNDDQNEEFPQTWDMRLRIATEVAGALFYLHSTASSPIYHRDIKSVNILLDEKLKAKVADFGISRSVAIDQTHLSTQVQGTFGYIDPEYYGSGQFTEKSDVYSFGVILAELLTREKPISSTRTSKTKGLAIYFITSMEENNLFAILDNRILKEAGKEEIIVVANLVKRCLSMKGKNRPTMKEVTMELELVQMLRKDHSVPVQNYEDVEIVRTDQMYGKCDAVNLYLKKKGMDIDVGSSLDSQPLGWKLERPRA</sequence>
<keyword evidence="3" id="KW-0808">Transferase</keyword>
<keyword evidence="10" id="KW-0472">Membrane</keyword>
<dbReference type="GO" id="GO:0005886">
    <property type="term" value="C:plasma membrane"/>
    <property type="evidence" value="ECO:0000318"/>
    <property type="project" value="GO_Central"/>
</dbReference>
<dbReference type="InterPro" id="IPR011009">
    <property type="entry name" value="Kinase-like_dom_sf"/>
</dbReference>
<keyword evidence="15" id="KW-1185">Reference proteome</keyword>
<comment type="subcellular location">
    <subcellularLocation>
        <location evidence="1">Membrane</location>
        <topology evidence="1">Single-pass type I membrane protein</topology>
    </subcellularLocation>
</comment>
<dbReference type="InterPro" id="IPR025287">
    <property type="entry name" value="WAK_GUB"/>
</dbReference>
<evidence type="ECO:0000256" key="10">
    <source>
        <dbReference type="ARBA" id="ARBA00023136"/>
    </source>
</evidence>
<dbReference type="PANTHER" id="PTHR27005">
    <property type="entry name" value="WALL-ASSOCIATED RECEPTOR KINASE-LIKE 21"/>
    <property type="match status" value="1"/>
</dbReference>
<keyword evidence="7" id="KW-0418">Kinase</keyword>
<evidence type="ECO:0000256" key="2">
    <source>
        <dbReference type="ARBA" id="ARBA00022527"/>
    </source>
</evidence>
<keyword evidence="2" id="KW-0723">Serine/threonine-protein kinase</keyword>
<dbReference type="PROSITE" id="PS50011">
    <property type="entry name" value="PROTEIN_KINASE_DOM"/>
    <property type="match status" value="1"/>
</dbReference>
<dbReference type="Gene3D" id="1.10.510.10">
    <property type="entry name" value="Transferase(Phosphotransferase) domain 1"/>
    <property type="match status" value="1"/>
</dbReference>
<evidence type="ECO:0000256" key="9">
    <source>
        <dbReference type="ARBA" id="ARBA00022989"/>
    </source>
</evidence>
<evidence type="ECO:0000256" key="5">
    <source>
        <dbReference type="ARBA" id="ARBA00022729"/>
    </source>
</evidence>
<keyword evidence="11" id="KW-1015">Disulfide bond</keyword>
<evidence type="ECO:0000256" key="7">
    <source>
        <dbReference type="ARBA" id="ARBA00022777"/>
    </source>
</evidence>
<evidence type="ECO:0000256" key="13">
    <source>
        <dbReference type="ARBA" id="ARBA00047558"/>
    </source>
</evidence>
<dbReference type="RefSeq" id="XP_018827436.1">
    <property type="nucleotide sequence ID" value="XM_018971891.1"/>
</dbReference>
<evidence type="ECO:0000256" key="1">
    <source>
        <dbReference type="ARBA" id="ARBA00004479"/>
    </source>
</evidence>
<dbReference type="STRING" id="51240.A0A2I4F713"/>
<evidence type="ECO:0000256" key="12">
    <source>
        <dbReference type="ARBA" id="ARBA00023180"/>
    </source>
</evidence>
<evidence type="ECO:0000313" key="15">
    <source>
        <dbReference type="Proteomes" id="UP000235220"/>
    </source>
</evidence>
<dbReference type="Gramene" id="Jr01_13200_p1">
    <property type="protein sequence ID" value="cds.Jr01_13200_p1"/>
    <property type="gene ID" value="Jr01_13200"/>
</dbReference>
<comment type="catalytic activity">
    <reaction evidence="14">
        <text>L-threonyl-[protein] + ATP = O-phospho-L-threonyl-[protein] + ADP + H(+)</text>
        <dbReference type="Rhea" id="RHEA:46608"/>
        <dbReference type="Rhea" id="RHEA-COMP:11060"/>
        <dbReference type="Rhea" id="RHEA-COMP:11605"/>
        <dbReference type="ChEBI" id="CHEBI:15378"/>
        <dbReference type="ChEBI" id="CHEBI:30013"/>
        <dbReference type="ChEBI" id="CHEBI:30616"/>
        <dbReference type="ChEBI" id="CHEBI:61977"/>
        <dbReference type="ChEBI" id="CHEBI:456216"/>
    </reaction>
</comment>
<dbReference type="OrthoDB" id="4062651at2759"/>
<keyword evidence="6" id="KW-0547">Nucleotide-binding</keyword>
<dbReference type="PROSITE" id="PS00108">
    <property type="entry name" value="PROTEIN_KINASE_ST"/>
    <property type="match status" value="1"/>
</dbReference>
<gene>
    <name evidence="16" type="primary">LOC108996123</name>
</gene>
<dbReference type="Gene3D" id="3.30.200.20">
    <property type="entry name" value="Phosphorylase Kinase, domain 1"/>
    <property type="match status" value="1"/>
</dbReference>
<dbReference type="Pfam" id="PF00069">
    <property type="entry name" value="Pkinase"/>
    <property type="match status" value="1"/>
</dbReference>
<dbReference type="Proteomes" id="UP000235220">
    <property type="component" value="Chromosome 1"/>
</dbReference>
<dbReference type="GeneID" id="108996123"/>
<dbReference type="Pfam" id="PF13947">
    <property type="entry name" value="GUB_WAK_bind"/>
    <property type="match status" value="1"/>
</dbReference>
<protein>
    <submittedName>
        <fullName evidence="16">Wall-associated receptor kinase-like 13</fullName>
    </submittedName>
</protein>
<dbReference type="GO" id="GO:0005524">
    <property type="term" value="F:ATP binding"/>
    <property type="evidence" value="ECO:0007669"/>
    <property type="project" value="UniProtKB-KW"/>
</dbReference>
<dbReference type="InterPro" id="IPR008271">
    <property type="entry name" value="Ser/Thr_kinase_AS"/>
</dbReference>
<evidence type="ECO:0000256" key="14">
    <source>
        <dbReference type="ARBA" id="ARBA00047951"/>
    </source>
</evidence>
<dbReference type="SUPFAM" id="SSF56112">
    <property type="entry name" value="Protein kinase-like (PK-like)"/>
    <property type="match status" value="1"/>
</dbReference>
<dbReference type="InterPro" id="IPR000719">
    <property type="entry name" value="Prot_kinase_dom"/>
</dbReference>
<dbReference type="GO" id="GO:0030247">
    <property type="term" value="F:polysaccharide binding"/>
    <property type="evidence" value="ECO:0007669"/>
    <property type="project" value="InterPro"/>
</dbReference>
<dbReference type="KEGG" id="jre:108996123"/>
<accession>A0A2I4F713</accession>
<evidence type="ECO:0000256" key="8">
    <source>
        <dbReference type="ARBA" id="ARBA00022840"/>
    </source>
</evidence>
<dbReference type="FunCoup" id="A0A2I4F713">
    <property type="interactions" value="793"/>
</dbReference>
<proteinExistence type="predicted"/>
<organism evidence="15 16">
    <name type="scientific">Juglans regia</name>
    <name type="common">English walnut</name>
    <dbReference type="NCBI Taxonomy" id="51240"/>
    <lineage>
        <taxon>Eukaryota</taxon>
        <taxon>Viridiplantae</taxon>
        <taxon>Streptophyta</taxon>
        <taxon>Embryophyta</taxon>
        <taxon>Tracheophyta</taxon>
        <taxon>Spermatophyta</taxon>
        <taxon>Magnoliopsida</taxon>
        <taxon>eudicotyledons</taxon>
        <taxon>Gunneridae</taxon>
        <taxon>Pentapetalae</taxon>
        <taxon>rosids</taxon>
        <taxon>fabids</taxon>
        <taxon>Fagales</taxon>
        <taxon>Juglandaceae</taxon>
        <taxon>Juglans</taxon>
    </lineage>
</organism>
<keyword evidence="4" id="KW-0812">Transmembrane</keyword>
<dbReference type="FunFam" id="1.10.510.10:FF:000084">
    <property type="entry name" value="Wall-associated receptor kinase 2"/>
    <property type="match status" value="1"/>
</dbReference>
<dbReference type="AlphaFoldDB" id="A0A2I4F713"/>
<dbReference type="GO" id="GO:0007166">
    <property type="term" value="P:cell surface receptor signaling pathway"/>
    <property type="evidence" value="ECO:0000318"/>
    <property type="project" value="GO_Central"/>
</dbReference>
<evidence type="ECO:0000256" key="6">
    <source>
        <dbReference type="ARBA" id="ARBA00022741"/>
    </source>
</evidence>
<keyword evidence="5" id="KW-0732">Signal</keyword>
<evidence type="ECO:0000256" key="3">
    <source>
        <dbReference type="ARBA" id="ARBA00022679"/>
    </source>
</evidence>
<comment type="catalytic activity">
    <reaction evidence="13">
        <text>L-seryl-[protein] + ATP = O-phospho-L-seryl-[protein] + ADP + H(+)</text>
        <dbReference type="Rhea" id="RHEA:17989"/>
        <dbReference type="Rhea" id="RHEA-COMP:9863"/>
        <dbReference type="Rhea" id="RHEA-COMP:11604"/>
        <dbReference type="ChEBI" id="CHEBI:15378"/>
        <dbReference type="ChEBI" id="CHEBI:29999"/>
        <dbReference type="ChEBI" id="CHEBI:30616"/>
        <dbReference type="ChEBI" id="CHEBI:83421"/>
        <dbReference type="ChEBI" id="CHEBI:456216"/>
    </reaction>
</comment>
<evidence type="ECO:0000256" key="4">
    <source>
        <dbReference type="ARBA" id="ARBA00022692"/>
    </source>
</evidence>
<evidence type="ECO:0000313" key="16">
    <source>
        <dbReference type="RefSeq" id="XP_018827436.1"/>
    </source>
</evidence>
<dbReference type="FunFam" id="3.30.200.20:FF:000043">
    <property type="entry name" value="Wall-associated receptor kinase 2"/>
    <property type="match status" value="1"/>
</dbReference>
<keyword evidence="12" id="KW-0325">Glycoprotein</keyword>
<keyword evidence="9" id="KW-1133">Transmembrane helix</keyword>
<dbReference type="SMART" id="SM00220">
    <property type="entry name" value="S_TKc"/>
    <property type="match status" value="1"/>
</dbReference>
<dbReference type="Gene3D" id="2.10.25.10">
    <property type="entry name" value="Laminin"/>
    <property type="match status" value="1"/>
</dbReference>
<dbReference type="InterPro" id="IPR045274">
    <property type="entry name" value="WAK-like"/>
</dbReference>